<evidence type="ECO:0000256" key="1">
    <source>
        <dbReference type="SAM" id="MobiDB-lite"/>
    </source>
</evidence>
<gene>
    <name evidence="2" type="ORF">OHC33_001191</name>
</gene>
<dbReference type="AlphaFoldDB" id="A0AAN8FGA8"/>
<protein>
    <submittedName>
        <fullName evidence="2">Uncharacterized protein</fullName>
    </submittedName>
</protein>
<organism evidence="2 3">
    <name type="scientific">Knufia fluminis</name>
    <dbReference type="NCBI Taxonomy" id="191047"/>
    <lineage>
        <taxon>Eukaryota</taxon>
        <taxon>Fungi</taxon>
        <taxon>Dikarya</taxon>
        <taxon>Ascomycota</taxon>
        <taxon>Pezizomycotina</taxon>
        <taxon>Eurotiomycetes</taxon>
        <taxon>Chaetothyriomycetidae</taxon>
        <taxon>Chaetothyriales</taxon>
        <taxon>Trichomeriaceae</taxon>
        <taxon>Knufia</taxon>
    </lineage>
</organism>
<name>A0AAN8FGA8_9EURO</name>
<sequence length="308" mass="34116">MSIPSNSLCILCLDPHLPTPTPCSGCSRFIHTACRNLFHINHPSPPFIKTNPCLICVLPRNTTDIWGALATKAQRAAAIRQHPSARSVQDAFPAIALARPWQAQPQPRAQNPYPYAPAIEHGGTYVQSMRTTQQQAHPSDQSRLQNSLLNSPFTPAAAAAVPQQQPSSPDTAVRRGLPDLLQIDAVVVPADPKDDDVEEYDVDIRAGPPPSAQQQQAQQEVIDLTEDDEDEDPVQQKNQHSARPRLSNPHVTADTATIPPQRRPERQCNACKYSRPPLANPCDGERPPCSNCRARFRYWRMNCVYDEP</sequence>
<evidence type="ECO:0000313" key="3">
    <source>
        <dbReference type="Proteomes" id="UP001316803"/>
    </source>
</evidence>
<feature type="region of interest" description="Disordered" evidence="1">
    <location>
        <begin position="201"/>
        <end position="267"/>
    </location>
</feature>
<reference evidence="2 3" key="1">
    <citation type="submission" date="2022-12" db="EMBL/GenBank/DDBJ databases">
        <title>Genomic features and morphological characterization of a novel Knufia sp. strain isolated from spacecraft assembly facility.</title>
        <authorList>
            <person name="Teixeira M."/>
            <person name="Chander A.M."/>
            <person name="Stajich J.E."/>
            <person name="Venkateswaran K."/>
        </authorList>
    </citation>
    <scope>NUCLEOTIDE SEQUENCE [LARGE SCALE GENOMIC DNA]</scope>
    <source>
        <strain evidence="2 3">FJI-L2-BK-P2</strain>
    </source>
</reference>
<proteinExistence type="predicted"/>
<feature type="compositionally biased region" description="Acidic residues" evidence="1">
    <location>
        <begin position="223"/>
        <end position="233"/>
    </location>
</feature>
<dbReference type="Proteomes" id="UP001316803">
    <property type="component" value="Unassembled WGS sequence"/>
</dbReference>
<accession>A0AAN8FGA8</accession>
<keyword evidence="3" id="KW-1185">Reference proteome</keyword>
<comment type="caution">
    <text evidence="2">The sequence shown here is derived from an EMBL/GenBank/DDBJ whole genome shotgun (WGS) entry which is preliminary data.</text>
</comment>
<dbReference type="EMBL" id="JAKLMC020000002">
    <property type="protein sequence ID" value="KAK5958001.1"/>
    <property type="molecule type" value="Genomic_DNA"/>
</dbReference>
<evidence type="ECO:0000313" key="2">
    <source>
        <dbReference type="EMBL" id="KAK5958001.1"/>
    </source>
</evidence>